<dbReference type="Pfam" id="PF02518">
    <property type="entry name" value="HATPase_c"/>
    <property type="match status" value="1"/>
</dbReference>
<reference evidence="6 7" key="1">
    <citation type="journal article" date="2019" name="Nat. Plants">
        <title>Genome sequencing of Musa balbisiana reveals subgenome evolution and function divergence in polyploid bananas.</title>
        <authorList>
            <person name="Yao X."/>
        </authorList>
    </citation>
    <scope>NUCLEOTIDE SEQUENCE [LARGE SCALE GENOMIC DNA]</scope>
    <source>
        <strain evidence="7">cv. DH-PKW</strain>
        <tissue evidence="6">Leaves</tissue>
    </source>
</reference>
<dbReference type="STRING" id="52838.A0A4S8KHZ1"/>
<keyword evidence="3" id="KW-0597">Phosphoprotein</keyword>
<sequence length="398" mass="44352">MEKVSGTKRGDAIDKMLVGELFCHHGIGYRVKDHDTLTKLKIVLNGVMAGEDDNKFIFGFFGINGKYVEALLSVNKRMNSEGKIAGTVCFLHVASPELQHSLQVQKMSEQVATNSLKELAYLHASLRIFTDSLLAFDIDDFMLFCFLLALDMYRHLLTFMTSEQLYGAGLSRVSSRGSTGCGHKPSNDSKQVVLLQDWSAEVSSMHLYGDNLRLQQILADFLSSALQFAPVSQGSILLQAVARKRKELTGDRNSAFSWYEVTWCQVVKLGPPASMSLVFRIIDPAPGIPEAVVQEMFHHRQGISRGGIGLYVSQKLVKIMNGTVQYVREAERSSFIILLEFPLVKSHSYCCCLGLKNLCRTLGARDQRTDSEPLSWPSDDVKTATCRRVIRKARASLT</sequence>
<keyword evidence="4" id="KW-0902">Two-component regulatory system</keyword>
<feature type="domain" description="Histidine kinase" evidence="5">
    <location>
        <begin position="189"/>
        <end position="345"/>
    </location>
</feature>
<organism evidence="6 7">
    <name type="scientific">Musa balbisiana</name>
    <name type="common">Banana</name>
    <dbReference type="NCBI Taxonomy" id="52838"/>
    <lineage>
        <taxon>Eukaryota</taxon>
        <taxon>Viridiplantae</taxon>
        <taxon>Streptophyta</taxon>
        <taxon>Embryophyta</taxon>
        <taxon>Tracheophyta</taxon>
        <taxon>Spermatophyta</taxon>
        <taxon>Magnoliopsida</taxon>
        <taxon>Liliopsida</taxon>
        <taxon>Zingiberales</taxon>
        <taxon>Musaceae</taxon>
        <taxon>Musa</taxon>
    </lineage>
</organism>
<evidence type="ECO:0000259" key="5">
    <source>
        <dbReference type="PROSITE" id="PS50109"/>
    </source>
</evidence>
<gene>
    <name evidence="6" type="ORF">C4D60_Mb04t39480</name>
</gene>
<dbReference type="EC" id="2.7.13.3" evidence="2"/>
<dbReference type="Proteomes" id="UP000317650">
    <property type="component" value="Chromosome 4"/>
</dbReference>
<dbReference type="PROSITE" id="PS50109">
    <property type="entry name" value="HIS_KIN"/>
    <property type="match status" value="1"/>
</dbReference>
<evidence type="ECO:0000256" key="1">
    <source>
        <dbReference type="ARBA" id="ARBA00000085"/>
    </source>
</evidence>
<comment type="catalytic activity">
    <reaction evidence="1">
        <text>ATP + protein L-histidine = ADP + protein N-phospho-L-histidine.</text>
        <dbReference type="EC" id="2.7.13.3"/>
    </reaction>
</comment>
<dbReference type="GO" id="GO:0000160">
    <property type="term" value="P:phosphorelay signal transduction system"/>
    <property type="evidence" value="ECO:0007669"/>
    <property type="project" value="UniProtKB-KW"/>
</dbReference>
<dbReference type="PANTHER" id="PTHR43719:SF4">
    <property type="entry name" value="PHYTOCHROME C"/>
    <property type="match status" value="1"/>
</dbReference>
<dbReference type="GO" id="GO:0004673">
    <property type="term" value="F:protein histidine kinase activity"/>
    <property type="evidence" value="ECO:0007669"/>
    <property type="project" value="UniProtKB-EC"/>
</dbReference>
<protein>
    <recommendedName>
        <fullName evidence="2">histidine kinase</fullName>
        <ecNumber evidence="2">2.7.13.3</ecNumber>
    </recommendedName>
</protein>
<proteinExistence type="predicted"/>
<accession>A0A4S8KHZ1</accession>
<dbReference type="InterPro" id="IPR050956">
    <property type="entry name" value="2C_system_His_kinase"/>
</dbReference>
<dbReference type="SMART" id="SM00387">
    <property type="entry name" value="HATPase_c"/>
    <property type="match status" value="1"/>
</dbReference>
<dbReference type="AlphaFoldDB" id="A0A4S8KHZ1"/>
<evidence type="ECO:0000256" key="2">
    <source>
        <dbReference type="ARBA" id="ARBA00012438"/>
    </source>
</evidence>
<comment type="caution">
    <text evidence="6">The sequence shown here is derived from an EMBL/GenBank/DDBJ whole genome shotgun (WGS) entry which is preliminary data.</text>
</comment>
<dbReference type="InterPro" id="IPR036890">
    <property type="entry name" value="HATPase_C_sf"/>
</dbReference>
<evidence type="ECO:0000313" key="7">
    <source>
        <dbReference type="Proteomes" id="UP000317650"/>
    </source>
</evidence>
<dbReference type="InterPro" id="IPR005467">
    <property type="entry name" value="His_kinase_dom"/>
</dbReference>
<name>A0A4S8KHZ1_MUSBA</name>
<dbReference type="InterPro" id="IPR003594">
    <property type="entry name" value="HATPase_dom"/>
</dbReference>
<dbReference type="EMBL" id="PYDT01000001">
    <property type="protein sequence ID" value="THU75016.1"/>
    <property type="molecule type" value="Genomic_DNA"/>
</dbReference>
<evidence type="ECO:0000256" key="4">
    <source>
        <dbReference type="ARBA" id="ARBA00023012"/>
    </source>
</evidence>
<evidence type="ECO:0000256" key="3">
    <source>
        <dbReference type="ARBA" id="ARBA00022553"/>
    </source>
</evidence>
<evidence type="ECO:0000313" key="6">
    <source>
        <dbReference type="EMBL" id="THU75016.1"/>
    </source>
</evidence>
<dbReference type="Gene3D" id="3.30.565.10">
    <property type="entry name" value="Histidine kinase-like ATPase, C-terminal domain"/>
    <property type="match status" value="1"/>
</dbReference>
<keyword evidence="7" id="KW-1185">Reference proteome</keyword>
<dbReference type="PANTHER" id="PTHR43719">
    <property type="entry name" value="TWO-COMPONENT HISTIDINE KINASE"/>
    <property type="match status" value="1"/>
</dbReference>
<dbReference type="SUPFAM" id="SSF55874">
    <property type="entry name" value="ATPase domain of HSP90 chaperone/DNA topoisomerase II/histidine kinase"/>
    <property type="match status" value="1"/>
</dbReference>
<dbReference type="GO" id="GO:0005634">
    <property type="term" value="C:nucleus"/>
    <property type="evidence" value="ECO:0007669"/>
    <property type="project" value="TreeGrafter"/>
</dbReference>